<gene>
    <name evidence="2" type="ORF">GCM10008919_20510</name>
</gene>
<dbReference type="Gene3D" id="3.40.50.150">
    <property type="entry name" value="Vaccinia Virus protein VP39"/>
    <property type="match status" value="1"/>
</dbReference>
<dbReference type="InterPro" id="IPR029063">
    <property type="entry name" value="SAM-dependent_MTases_sf"/>
</dbReference>
<evidence type="ECO:0000313" key="3">
    <source>
        <dbReference type="Proteomes" id="UP001500399"/>
    </source>
</evidence>
<evidence type="ECO:0000259" key="1">
    <source>
        <dbReference type="Pfam" id="PF05050"/>
    </source>
</evidence>
<feature type="domain" description="Methyltransferase FkbM" evidence="1">
    <location>
        <begin position="10"/>
        <end position="145"/>
    </location>
</feature>
<protein>
    <recommendedName>
        <fullName evidence="1">Methyltransferase FkbM domain-containing protein</fullName>
    </recommendedName>
</protein>
<sequence>MGSEEVFVDGGMFDGDTAMAFVHQTKGQFRHYYGFEIDDANYGRAVQNLAGIERMTLVQKGLWCSEAERHYRTNLRASSKLSESGDGIIQVTSLDHFFSDLPDQPTLIKLDIEGAEKEALLGAENVIKSVRPKLAICAYHKPEDVYTLPQLLTGYDVGYQFALRHYSDNLLDTVLYAVQ</sequence>
<keyword evidence="3" id="KW-1185">Reference proteome</keyword>
<dbReference type="EMBL" id="BAAACR010000013">
    <property type="protein sequence ID" value="GAA0217172.1"/>
    <property type="molecule type" value="Genomic_DNA"/>
</dbReference>
<organism evidence="2 3">
    <name type="scientific">Selenomonas dianae</name>
    <dbReference type="NCBI Taxonomy" id="135079"/>
    <lineage>
        <taxon>Bacteria</taxon>
        <taxon>Bacillati</taxon>
        <taxon>Bacillota</taxon>
        <taxon>Negativicutes</taxon>
        <taxon>Selenomonadales</taxon>
        <taxon>Selenomonadaceae</taxon>
        <taxon>Selenomonas</taxon>
    </lineage>
</organism>
<accession>A0ABN0TAZ9</accession>
<name>A0ABN0TAZ9_9FIRM</name>
<evidence type="ECO:0000313" key="2">
    <source>
        <dbReference type="EMBL" id="GAA0217172.1"/>
    </source>
</evidence>
<comment type="caution">
    <text evidence="2">The sequence shown here is derived from an EMBL/GenBank/DDBJ whole genome shotgun (WGS) entry which is preliminary data.</text>
</comment>
<dbReference type="SUPFAM" id="SSF53335">
    <property type="entry name" value="S-adenosyl-L-methionine-dependent methyltransferases"/>
    <property type="match status" value="1"/>
</dbReference>
<dbReference type="Proteomes" id="UP001500399">
    <property type="component" value="Unassembled WGS sequence"/>
</dbReference>
<dbReference type="NCBIfam" id="TIGR01444">
    <property type="entry name" value="fkbM_fam"/>
    <property type="match status" value="1"/>
</dbReference>
<proteinExistence type="predicted"/>
<dbReference type="InterPro" id="IPR006342">
    <property type="entry name" value="FkbM_mtfrase"/>
</dbReference>
<dbReference type="Pfam" id="PF05050">
    <property type="entry name" value="Methyltransf_21"/>
    <property type="match status" value="1"/>
</dbReference>
<reference evidence="2 3" key="1">
    <citation type="journal article" date="2019" name="Int. J. Syst. Evol. Microbiol.">
        <title>The Global Catalogue of Microorganisms (GCM) 10K type strain sequencing project: providing services to taxonomists for standard genome sequencing and annotation.</title>
        <authorList>
            <consortium name="The Broad Institute Genomics Platform"/>
            <consortium name="The Broad Institute Genome Sequencing Center for Infectious Disease"/>
            <person name="Wu L."/>
            <person name="Ma J."/>
        </authorList>
    </citation>
    <scope>NUCLEOTIDE SEQUENCE [LARGE SCALE GENOMIC DNA]</scope>
    <source>
        <strain evidence="2 3">JCM 8542</strain>
    </source>
</reference>